<proteinExistence type="predicted"/>
<evidence type="ECO:0000313" key="1">
    <source>
        <dbReference type="EMBL" id="QHU12807.1"/>
    </source>
</evidence>
<protein>
    <submittedName>
        <fullName evidence="1">Uncharacterized protein</fullName>
    </submittedName>
</protein>
<dbReference type="EMBL" id="MN740810">
    <property type="protein sequence ID" value="QHU12807.1"/>
    <property type="molecule type" value="Genomic_DNA"/>
</dbReference>
<dbReference type="AlphaFoldDB" id="A0A6C0K803"/>
<sequence length="124" mass="14707">MSGFQADAIRTLLRGFKEGNIADEFMRYVRGLEESFAESMDIEAFIMGVRCFFSWHGIEGFDKKTNEHERVQAAWYTQNEGVYTKWLESGQDDTKQLMWAKWTFQAKTSIFEEWLHIRHNLPKK</sequence>
<accession>A0A6C0K803</accession>
<name>A0A6C0K803_9ZZZZ</name>
<reference evidence="1" key="1">
    <citation type="journal article" date="2020" name="Nature">
        <title>Giant virus diversity and host interactions through global metagenomics.</title>
        <authorList>
            <person name="Schulz F."/>
            <person name="Roux S."/>
            <person name="Paez-Espino D."/>
            <person name="Jungbluth S."/>
            <person name="Walsh D.A."/>
            <person name="Denef V.J."/>
            <person name="McMahon K.D."/>
            <person name="Konstantinidis K.T."/>
            <person name="Eloe-Fadrosh E.A."/>
            <person name="Kyrpides N.C."/>
            <person name="Woyke T."/>
        </authorList>
    </citation>
    <scope>NUCLEOTIDE SEQUENCE</scope>
    <source>
        <strain evidence="1">GVMAG-S-1101172-89</strain>
    </source>
</reference>
<organism evidence="1">
    <name type="scientific">viral metagenome</name>
    <dbReference type="NCBI Taxonomy" id="1070528"/>
    <lineage>
        <taxon>unclassified sequences</taxon>
        <taxon>metagenomes</taxon>
        <taxon>organismal metagenomes</taxon>
    </lineage>
</organism>